<dbReference type="InterPro" id="IPR016102">
    <property type="entry name" value="Succinyl-CoA_synth-like"/>
</dbReference>
<gene>
    <name evidence="3" type="primary">fdrA</name>
    <name evidence="3" type="ORF">LSG31_09500</name>
</gene>
<proteinExistence type="predicted"/>
<evidence type="ECO:0000313" key="4">
    <source>
        <dbReference type="Proteomes" id="UP000830167"/>
    </source>
</evidence>
<reference evidence="3" key="1">
    <citation type="submission" date="2021-12" db="EMBL/GenBank/DDBJ databases">
        <title>Alicyclobacillaceae gen. nov., sp. nov., isolated from chalcocite enrichment system.</title>
        <authorList>
            <person name="Jiang Z."/>
        </authorList>
    </citation>
    <scope>NUCLEOTIDE SEQUENCE</scope>
    <source>
        <strain evidence="3">MYW30-H2</strain>
    </source>
</reference>
<organism evidence="3 4">
    <name type="scientific">Fodinisporobacter ferrooxydans</name>
    <dbReference type="NCBI Taxonomy" id="2901836"/>
    <lineage>
        <taxon>Bacteria</taxon>
        <taxon>Bacillati</taxon>
        <taxon>Bacillota</taxon>
        <taxon>Bacilli</taxon>
        <taxon>Bacillales</taxon>
        <taxon>Alicyclobacillaceae</taxon>
        <taxon>Fodinisporobacter</taxon>
    </lineage>
</organism>
<name>A0ABY4CPD9_9BACL</name>
<evidence type="ECO:0000259" key="1">
    <source>
        <dbReference type="Pfam" id="PF00549"/>
    </source>
</evidence>
<feature type="domain" description="ATP-citrate synthase/succinyl-CoA ligase C-terminal" evidence="1">
    <location>
        <begin position="346"/>
        <end position="503"/>
    </location>
</feature>
<protein>
    <submittedName>
        <fullName evidence="3">Acyl-CoA synthetase FdrA</fullName>
    </submittedName>
</protein>
<dbReference type="PANTHER" id="PTHR11117:SF24">
    <property type="entry name" value="PROTEIN FDRA"/>
    <property type="match status" value="1"/>
</dbReference>
<keyword evidence="4" id="KW-1185">Reference proteome</keyword>
<dbReference type="InterPro" id="IPR005811">
    <property type="entry name" value="SUCC_ACL_C"/>
</dbReference>
<dbReference type="SUPFAM" id="SSF51735">
    <property type="entry name" value="NAD(P)-binding Rossmann-fold domains"/>
    <property type="match status" value="1"/>
</dbReference>
<dbReference type="Pfam" id="PF00549">
    <property type="entry name" value="Ligase_CoA"/>
    <property type="match status" value="1"/>
</dbReference>
<dbReference type="PANTHER" id="PTHR11117">
    <property type="entry name" value="SUCCINYL-COA LIGASE SUBUNIT ALPHA"/>
    <property type="match status" value="1"/>
</dbReference>
<dbReference type="Pfam" id="PF02629">
    <property type="entry name" value="CoA_binding"/>
    <property type="match status" value="1"/>
</dbReference>
<dbReference type="Gene3D" id="3.40.50.720">
    <property type="entry name" value="NAD(P)-binding Rossmann-like Domain"/>
    <property type="match status" value="1"/>
</dbReference>
<feature type="domain" description="CoA-binding" evidence="2">
    <location>
        <begin position="189"/>
        <end position="284"/>
    </location>
</feature>
<dbReference type="Gene3D" id="3.40.50.261">
    <property type="entry name" value="Succinyl-CoA synthetase domains"/>
    <property type="match status" value="2"/>
</dbReference>
<dbReference type="EMBL" id="CP089291">
    <property type="protein sequence ID" value="UOF92367.1"/>
    <property type="molecule type" value="Genomic_DNA"/>
</dbReference>
<dbReference type="SUPFAM" id="SSF52210">
    <property type="entry name" value="Succinyl-CoA synthetase domains"/>
    <property type="match status" value="2"/>
</dbReference>
<accession>A0ABY4CPD9</accession>
<dbReference type="Proteomes" id="UP000830167">
    <property type="component" value="Chromosome"/>
</dbReference>
<evidence type="ECO:0000259" key="2">
    <source>
        <dbReference type="Pfam" id="PF02629"/>
    </source>
</evidence>
<dbReference type="NCBIfam" id="NF004760">
    <property type="entry name" value="PRK06091.1"/>
    <property type="match status" value="1"/>
</dbReference>
<dbReference type="RefSeq" id="WP_347439036.1">
    <property type="nucleotide sequence ID" value="NZ_CP089291.1"/>
</dbReference>
<sequence length="576" mass="61199">MLYTVIKSNSYQDSVSLMLLTNKLSGMEGINRISIMMGTPANKDIFKNTGLLTPEVERANPNDICIVIDTDHEELIARAVGEVDSFLQNQALKTQGANFSTVRTWESALRTLPEANLALISIPGHYAAKEAEKAVEKGMNVFIFSDNISLEEEYRLKQKAREKGVLLMGPDCGTGIVSGIPLAFANVIKSGNIGIVGASGTGIQEVATIIDRLGSGVSHAIGTGGRDLSERIGASAAIEALKGLAADGKTEVIVLISKPPAAKVRDKVISFLKMLGKPAVAVFIGEIPKQNHDNIVYAWTLEDAARKAVELSSCMVNESPVSESIEPVAGLESLKTNQVQRFIKGLYSGGTLGAEAAMLIRNGLGGIDESEHKDGVLLKIDGHEIIDLGDDVYTQGRPHPMIDPRLRNEMILQAAKDPGVAVILLDVVLGYGSHEDMAGSLASAITKANTIAEEEGRKLIFIASVCGTAGDPQIYEEQAAKLEHAGVIVKESNASAARLAAAVAKHLNNGAVSSVEEADAADFVKNLLKTKPIVINIGLRHFADTIQRYGGQVVQYDWAPAAGGNQKLAGLLAKLK</sequence>
<dbReference type="InterPro" id="IPR036291">
    <property type="entry name" value="NAD(P)-bd_dom_sf"/>
</dbReference>
<dbReference type="InterPro" id="IPR003781">
    <property type="entry name" value="CoA-bd"/>
</dbReference>
<evidence type="ECO:0000313" key="3">
    <source>
        <dbReference type="EMBL" id="UOF92367.1"/>
    </source>
</evidence>